<accession>A0A8H6ZEP1</accession>
<evidence type="ECO:0000313" key="2">
    <source>
        <dbReference type="EMBL" id="KAF7377603.1"/>
    </source>
</evidence>
<feature type="compositionally biased region" description="Low complexity" evidence="1">
    <location>
        <begin position="152"/>
        <end position="163"/>
    </location>
</feature>
<reference evidence="2" key="1">
    <citation type="submission" date="2020-05" db="EMBL/GenBank/DDBJ databases">
        <title>Mycena genomes resolve the evolution of fungal bioluminescence.</title>
        <authorList>
            <person name="Tsai I.J."/>
        </authorList>
    </citation>
    <scope>NUCLEOTIDE SEQUENCE</scope>
    <source>
        <strain evidence="2">160909Yilan</strain>
    </source>
</reference>
<dbReference type="AlphaFoldDB" id="A0A8H6ZEP1"/>
<comment type="caution">
    <text evidence="2">The sequence shown here is derived from an EMBL/GenBank/DDBJ whole genome shotgun (WGS) entry which is preliminary data.</text>
</comment>
<feature type="region of interest" description="Disordered" evidence="1">
    <location>
        <begin position="142"/>
        <end position="188"/>
    </location>
</feature>
<keyword evidence="3" id="KW-1185">Reference proteome</keyword>
<gene>
    <name evidence="2" type="ORF">MSAN_00183100</name>
</gene>
<proteinExistence type="predicted"/>
<sequence>MASQTQCAYIGLPVLNTALTEYPNLRNFKLLHCTRQRTATARVRTTVVTKLLAGKPHLLDEVFHWTISSTALPVDVVSYPESACLFVDVQALLYKSSDGQDAINRLRHFQRQKLGENILFDERRAAQASVSNQIANTIFDTDFDPDSDGDSSSEGSIFTCSSDSDSDSDIDMDVDDEDSPGDLDNSLDDTDSHLVLDEELVQNLLPKEDIGAFKLFCEMVLSKHNIKIWKSTFESRRDWWLKLCQFWNQELLNAFFNSNANSVSNAHYTYRSAVLVLRQMRLVKLKDDQDWLMAVKTSNLAKTICKIGETSTLIDPHNTHANNLYMKIRANDSFNDVLDSWVTESATWKRTPIVFIPKPLPGSKLIDPQYPESPGWGLWKLMEAHENDDIIPYGKIPHSIQLFVSLPNFMHAWNTWFALALQARNYDLTKVKPNDLYSAFMQVMRKNSHKVHKLRNPVWKQIVTRTLQIREMAELTEKWANQGRPLGNHGWIPPSACIKCRDVDKKYHCRQEKVVEMQDASWLKGHGISLAPEGERMLPRLPPKSRRHKKPTKIFSPQDLRDNGLEFDPIDRNEEIIKRCNIQVVQIVDHNKCLLDVVVYNAFPSIVLQRLAKHHATPTKCKSIRRGGQFDFYGDGNMTGHGSTASMGGTPGSGYGNIAGFNANTEASRDVIFNEVEDTVVAMTVMKVFHKDAYNDLITQTDAADRMGKTGTNTYTCTGYCAPQHTDNDICKGCCFTIECKALPGEYAFCMPSYGYYTHTYDNTFWTFSSSDLHGTMLPARTPLPPSFGTASPNMEIGVRDIEMGRTITLPRWWKAENNKCSV</sequence>
<feature type="compositionally biased region" description="Acidic residues" evidence="1">
    <location>
        <begin position="142"/>
        <end position="151"/>
    </location>
</feature>
<feature type="region of interest" description="Disordered" evidence="1">
    <location>
        <begin position="533"/>
        <end position="558"/>
    </location>
</feature>
<evidence type="ECO:0000313" key="3">
    <source>
        <dbReference type="Proteomes" id="UP000623467"/>
    </source>
</evidence>
<dbReference type="OrthoDB" id="3049390at2759"/>
<feature type="compositionally biased region" description="Basic residues" evidence="1">
    <location>
        <begin position="543"/>
        <end position="552"/>
    </location>
</feature>
<name>A0A8H6ZEP1_9AGAR</name>
<feature type="compositionally biased region" description="Acidic residues" evidence="1">
    <location>
        <begin position="164"/>
        <end position="188"/>
    </location>
</feature>
<dbReference type="Proteomes" id="UP000623467">
    <property type="component" value="Unassembled WGS sequence"/>
</dbReference>
<dbReference type="EMBL" id="JACAZH010000001">
    <property type="protein sequence ID" value="KAF7377603.1"/>
    <property type="molecule type" value="Genomic_DNA"/>
</dbReference>
<evidence type="ECO:0000256" key="1">
    <source>
        <dbReference type="SAM" id="MobiDB-lite"/>
    </source>
</evidence>
<organism evidence="2 3">
    <name type="scientific">Mycena sanguinolenta</name>
    <dbReference type="NCBI Taxonomy" id="230812"/>
    <lineage>
        <taxon>Eukaryota</taxon>
        <taxon>Fungi</taxon>
        <taxon>Dikarya</taxon>
        <taxon>Basidiomycota</taxon>
        <taxon>Agaricomycotina</taxon>
        <taxon>Agaricomycetes</taxon>
        <taxon>Agaricomycetidae</taxon>
        <taxon>Agaricales</taxon>
        <taxon>Marasmiineae</taxon>
        <taxon>Mycenaceae</taxon>
        <taxon>Mycena</taxon>
    </lineage>
</organism>
<protein>
    <submittedName>
        <fullName evidence="2">Uncharacterized protein</fullName>
    </submittedName>
</protein>